<evidence type="ECO:0000313" key="8">
    <source>
        <dbReference type="EMBL" id="MCK9875163.1"/>
    </source>
</evidence>
<feature type="compositionally biased region" description="Low complexity" evidence="6">
    <location>
        <begin position="64"/>
        <end position="75"/>
    </location>
</feature>
<gene>
    <name evidence="8" type="ORF">MXD59_05090</name>
</gene>
<keyword evidence="4 7" id="KW-1133">Transmembrane helix</keyword>
<keyword evidence="2" id="KW-1003">Cell membrane</keyword>
<comment type="subcellular location">
    <subcellularLocation>
        <location evidence="1">Cell membrane</location>
        <topology evidence="1">Multi-pass membrane protein</topology>
    </subcellularLocation>
</comment>
<protein>
    <recommendedName>
        <fullName evidence="10">Membrane protein involved in the export of O-antigen and teichoic acid</fullName>
    </recommendedName>
</protein>
<evidence type="ECO:0000256" key="3">
    <source>
        <dbReference type="ARBA" id="ARBA00022692"/>
    </source>
</evidence>
<dbReference type="PANTHER" id="PTHR30250">
    <property type="entry name" value="PST FAMILY PREDICTED COLANIC ACID TRANSPORTER"/>
    <property type="match status" value="1"/>
</dbReference>
<evidence type="ECO:0000256" key="7">
    <source>
        <dbReference type="SAM" id="Phobius"/>
    </source>
</evidence>
<feature type="transmembrane region" description="Helical" evidence="7">
    <location>
        <begin position="231"/>
        <end position="252"/>
    </location>
</feature>
<keyword evidence="9" id="KW-1185">Reference proteome</keyword>
<feature type="transmembrane region" description="Helical" evidence="7">
    <location>
        <begin position="475"/>
        <end position="494"/>
    </location>
</feature>
<keyword evidence="5 7" id="KW-0472">Membrane</keyword>
<evidence type="ECO:0000313" key="9">
    <source>
        <dbReference type="Proteomes" id="UP001201873"/>
    </source>
</evidence>
<feature type="compositionally biased region" description="Low complexity" evidence="6">
    <location>
        <begin position="32"/>
        <end position="46"/>
    </location>
</feature>
<name>A0ABT0JVW8_9ACTN</name>
<reference evidence="8 9" key="1">
    <citation type="submission" date="2022-04" db="EMBL/GenBank/DDBJ databases">
        <title>Genome diversity in the genus Frankia.</title>
        <authorList>
            <person name="Carlos-Shanley C."/>
            <person name="Hahn D."/>
        </authorList>
    </citation>
    <scope>NUCLEOTIDE SEQUENCE [LARGE SCALE GENOMIC DNA]</scope>
    <source>
        <strain evidence="8 9">Ag45/Mut15</strain>
    </source>
</reference>
<dbReference type="PANTHER" id="PTHR30250:SF26">
    <property type="entry name" value="PSMA PROTEIN"/>
    <property type="match status" value="1"/>
</dbReference>
<evidence type="ECO:0000256" key="1">
    <source>
        <dbReference type="ARBA" id="ARBA00004651"/>
    </source>
</evidence>
<organism evidence="8 9">
    <name type="scientific">Frankia umida</name>
    <dbReference type="NCBI Taxonomy" id="573489"/>
    <lineage>
        <taxon>Bacteria</taxon>
        <taxon>Bacillati</taxon>
        <taxon>Actinomycetota</taxon>
        <taxon>Actinomycetes</taxon>
        <taxon>Frankiales</taxon>
        <taxon>Frankiaceae</taxon>
        <taxon>Frankia</taxon>
    </lineage>
</organism>
<dbReference type="InterPro" id="IPR050833">
    <property type="entry name" value="Poly_Biosynth_Transport"/>
</dbReference>
<evidence type="ECO:0000256" key="5">
    <source>
        <dbReference type="ARBA" id="ARBA00023136"/>
    </source>
</evidence>
<feature type="transmembrane region" description="Helical" evidence="7">
    <location>
        <begin position="418"/>
        <end position="442"/>
    </location>
</feature>
<feature type="compositionally biased region" description="Basic and acidic residues" evidence="6">
    <location>
        <begin position="76"/>
        <end position="90"/>
    </location>
</feature>
<dbReference type="EMBL" id="JALKFT010000003">
    <property type="protein sequence ID" value="MCK9875163.1"/>
    <property type="molecule type" value="Genomic_DNA"/>
</dbReference>
<evidence type="ECO:0000256" key="2">
    <source>
        <dbReference type="ARBA" id="ARBA00022475"/>
    </source>
</evidence>
<accession>A0ABT0JVW8</accession>
<feature type="transmembrane region" description="Helical" evidence="7">
    <location>
        <begin position="264"/>
        <end position="283"/>
    </location>
</feature>
<feature type="transmembrane region" description="Helical" evidence="7">
    <location>
        <begin position="449"/>
        <end position="469"/>
    </location>
</feature>
<proteinExistence type="predicted"/>
<dbReference type="CDD" id="cd13126">
    <property type="entry name" value="MATE_like_11"/>
    <property type="match status" value="1"/>
</dbReference>
<feature type="region of interest" description="Disordered" evidence="6">
    <location>
        <begin position="29"/>
        <end position="93"/>
    </location>
</feature>
<feature type="transmembrane region" description="Helical" evidence="7">
    <location>
        <begin position="135"/>
        <end position="158"/>
    </location>
</feature>
<dbReference type="Proteomes" id="UP001201873">
    <property type="component" value="Unassembled WGS sequence"/>
</dbReference>
<evidence type="ECO:0000256" key="4">
    <source>
        <dbReference type="ARBA" id="ARBA00022989"/>
    </source>
</evidence>
<keyword evidence="3 7" id="KW-0812">Transmembrane</keyword>
<sequence>MDDDTRPEQDHVLRDAVTLPLLIIPRDRRTTRVAATARRPTIPADALEIVDPPPVTEPDQAVNTSAPPASSSARTADPDGADRPSVEARARRGRGGSRVNALWTVFDQVVSSGTNAAINFVIARRVDPTEFGAFAIAYTIFAMVVGLSRAAATAPLGISYADVPLGAFRSAVRQAAGTALMLGAAVGVLLMLVGVGMGGTVGTNLAAMGVIMPALLVQDAWRYASFAQGRPLLAVANDLVWAAVLGAGLWLLATVAPGGVGGSATMVLVWGVAAAVAAQVGVLQHQAWPQPRRAWAWFTGHRETTGFMTAEFLSLQGAAQTSTLVIGAVGSTSLVGALRGLQTLLAPTTNLAVALMSFSIPEFSRRRHLPAQTVLRGAYLVSGLVVVSSTLWGLAFVVLPDDFGAALLGDTWAETHQLLLLAVIAQAGPCLAVGPAAVLYAFGRTRLTFWINLAFVPFLLACPLTGLLLGGARGVMIGNIIVYWATIPPWLYHLHRQVRLGARR</sequence>
<dbReference type="RefSeq" id="WP_248823629.1">
    <property type="nucleotide sequence ID" value="NZ_JALKFT010000003.1"/>
</dbReference>
<evidence type="ECO:0008006" key="10">
    <source>
        <dbReference type="Google" id="ProtNLM"/>
    </source>
</evidence>
<evidence type="ECO:0000256" key="6">
    <source>
        <dbReference type="SAM" id="MobiDB-lite"/>
    </source>
</evidence>
<feature type="transmembrane region" description="Helical" evidence="7">
    <location>
        <begin position="374"/>
        <end position="398"/>
    </location>
</feature>
<feature type="transmembrane region" description="Helical" evidence="7">
    <location>
        <begin position="179"/>
        <end position="199"/>
    </location>
</feature>
<comment type="caution">
    <text evidence="8">The sequence shown here is derived from an EMBL/GenBank/DDBJ whole genome shotgun (WGS) entry which is preliminary data.</text>
</comment>